<feature type="compositionally biased region" description="Polar residues" evidence="1">
    <location>
        <begin position="173"/>
        <end position="182"/>
    </location>
</feature>
<evidence type="ECO:0000256" key="2">
    <source>
        <dbReference type="SAM" id="Phobius"/>
    </source>
</evidence>
<evidence type="ECO:0000313" key="4">
    <source>
        <dbReference type="Proteomes" id="UP000192247"/>
    </source>
</evidence>
<feature type="region of interest" description="Disordered" evidence="1">
    <location>
        <begin position="173"/>
        <end position="195"/>
    </location>
</feature>
<comment type="caution">
    <text evidence="3">The sequence shown here is derived from an EMBL/GenBank/DDBJ whole genome shotgun (WGS) entry which is preliminary data.</text>
</comment>
<proteinExistence type="predicted"/>
<dbReference type="AlphaFoldDB" id="A0A1V9Y0M5"/>
<dbReference type="Proteomes" id="UP000192247">
    <property type="component" value="Unassembled WGS sequence"/>
</dbReference>
<feature type="transmembrane region" description="Helical" evidence="2">
    <location>
        <begin position="20"/>
        <end position="42"/>
    </location>
</feature>
<evidence type="ECO:0000313" key="3">
    <source>
        <dbReference type="EMBL" id="OQR79243.1"/>
    </source>
</evidence>
<accession>A0A1V9Y0M5</accession>
<reference evidence="3 4" key="1">
    <citation type="journal article" date="2017" name="Gigascience">
        <title>Draft genome of the honey bee ectoparasitic mite, Tropilaelaps mercedesae, is shaped by the parasitic life history.</title>
        <authorList>
            <person name="Dong X."/>
            <person name="Armstrong S.D."/>
            <person name="Xia D."/>
            <person name="Makepeace B.L."/>
            <person name="Darby A.C."/>
            <person name="Kadowaki T."/>
        </authorList>
    </citation>
    <scope>NUCLEOTIDE SEQUENCE [LARGE SCALE GENOMIC DNA]</scope>
    <source>
        <strain evidence="3">Wuxi-XJTLU</strain>
    </source>
</reference>
<keyword evidence="2" id="KW-0812">Transmembrane</keyword>
<organism evidence="3 4">
    <name type="scientific">Tropilaelaps mercedesae</name>
    <dbReference type="NCBI Taxonomy" id="418985"/>
    <lineage>
        <taxon>Eukaryota</taxon>
        <taxon>Metazoa</taxon>
        <taxon>Ecdysozoa</taxon>
        <taxon>Arthropoda</taxon>
        <taxon>Chelicerata</taxon>
        <taxon>Arachnida</taxon>
        <taxon>Acari</taxon>
        <taxon>Parasitiformes</taxon>
        <taxon>Mesostigmata</taxon>
        <taxon>Gamasina</taxon>
        <taxon>Dermanyssoidea</taxon>
        <taxon>Laelapidae</taxon>
        <taxon>Tropilaelaps</taxon>
    </lineage>
</organism>
<dbReference type="InParanoid" id="A0A1V9Y0M5"/>
<keyword evidence="4" id="KW-1185">Reference proteome</keyword>
<protein>
    <submittedName>
        <fullName evidence="3">Kin of IRRE protein 1-like</fullName>
    </submittedName>
</protein>
<keyword evidence="2" id="KW-1133">Transmembrane helix</keyword>
<dbReference type="InterPro" id="IPR036116">
    <property type="entry name" value="FN3_sf"/>
</dbReference>
<keyword evidence="2" id="KW-0472">Membrane</keyword>
<dbReference type="OrthoDB" id="8825892at2759"/>
<sequence length="227" mass="24755">MSSANNVSAKYCPLVLSLDVLFHFCANILALICAAGGVPPVLEECQVVNQAQSWFFLECDTSSREHVAEIYQVEVRHADSGALLFNASSEGDAAFEVRGLPEATECIALVFARNEKGRSEPARVVIKAISPPSKLLTNGPDGHHDLPENPPYFPAPPPDVAHVAPLDMTVASSLKRNQQRQASKPRRSPGRRLGLLRSASALFRRGKKPRTVTVLQDITEQDNNHKV</sequence>
<evidence type="ECO:0000256" key="1">
    <source>
        <dbReference type="SAM" id="MobiDB-lite"/>
    </source>
</evidence>
<dbReference type="EMBL" id="MNPL01001347">
    <property type="protein sequence ID" value="OQR79243.1"/>
    <property type="molecule type" value="Genomic_DNA"/>
</dbReference>
<gene>
    <name evidence="3" type="ORF">BIW11_02587</name>
</gene>
<dbReference type="SUPFAM" id="SSF49265">
    <property type="entry name" value="Fibronectin type III"/>
    <property type="match status" value="1"/>
</dbReference>
<name>A0A1V9Y0M5_9ACAR</name>